<evidence type="ECO:0000313" key="5">
    <source>
        <dbReference type="Proteomes" id="UP000219338"/>
    </source>
</evidence>
<evidence type="ECO:0000256" key="1">
    <source>
        <dbReference type="ARBA" id="ARBA00005519"/>
    </source>
</evidence>
<evidence type="ECO:0000256" key="2">
    <source>
        <dbReference type="RuleBase" id="RU361163"/>
    </source>
</evidence>
<keyword evidence="2" id="KW-0119">Carbohydrate metabolism</keyword>
<dbReference type="Proteomes" id="UP000219338">
    <property type="component" value="Unassembled WGS sequence"/>
</dbReference>
<sequence>MFSLSILTAFVCLVPFISAAPSELQKRVDTSTYCGQYDSVNTGTYTLYLDQWGKANANSGSACASVTSTSGTNIAWTTTWTWSGGSGIKSYTNVNANTGLNVKLSAINSIKAGCLHLSAWTWTQTTSGTVVADIAYDLFTSSTSGGSNEYEIMIWLDNINAGPISYTYGSDGSATPIVSSVTIAGYTWDLYYGSNGSNYVYSFLTSDESAIKSFSGDLMDFFDYLTSKQGLSTSQYLTTAQGGTEATSGSATLTSSAFSIVIA</sequence>
<keyword evidence="2" id="KW-0378">Hydrolase</keyword>
<dbReference type="Gene3D" id="2.60.120.180">
    <property type="match status" value="1"/>
</dbReference>
<dbReference type="SUPFAM" id="SSF49899">
    <property type="entry name" value="Concanavalin A-like lectins/glucanases"/>
    <property type="match status" value="1"/>
</dbReference>
<comment type="similarity">
    <text evidence="1 2">Belongs to the glycosyl hydrolase 12 (cellulase H) family.</text>
</comment>
<dbReference type="AlphaFoldDB" id="A0A284RKE9"/>
<organism evidence="4 5">
    <name type="scientific">Armillaria ostoyae</name>
    <name type="common">Armillaria root rot fungus</name>
    <dbReference type="NCBI Taxonomy" id="47428"/>
    <lineage>
        <taxon>Eukaryota</taxon>
        <taxon>Fungi</taxon>
        <taxon>Dikarya</taxon>
        <taxon>Basidiomycota</taxon>
        <taxon>Agaricomycotina</taxon>
        <taxon>Agaricomycetes</taxon>
        <taxon>Agaricomycetidae</taxon>
        <taxon>Agaricales</taxon>
        <taxon>Marasmiineae</taxon>
        <taxon>Physalacriaceae</taxon>
        <taxon>Armillaria</taxon>
    </lineage>
</organism>
<dbReference type="PANTHER" id="PTHR34002:SF9">
    <property type="entry name" value="XYLOGLUCAN-SPECIFIC ENDO-BETA-1,4-GLUCANASE A"/>
    <property type="match status" value="1"/>
</dbReference>
<feature type="signal peptide" evidence="3">
    <location>
        <begin position="1"/>
        <end position="19"/>
    </location>
</feature>
<dbReference type="EMBL" id="FUEG01000010">
    <property type="protein sequence ID" value="SJL09224.1"/>
    <property type="molecule type" value="Genomic_DNA"/>
</dbReference>
<dbReference type="OMA" id="HTWNLYS"/>
<dbReference type="InterPro" id="IPR002594">
    <property type="entry name" value="GH12"/>
</dbReference>
<dbReference type="InterPro" id="IPR013319">
    <property type="entry name" value="GH11/12"/>
</dbReference>
<feature type="chain" id="PRO_5012583201" evidence="3">
    <location>
        <begin position="20"/>
        <end position="263"/>
    </location>
</feature>
<proteinExistence type="inferred from homology"/>
<dbReference type="GO" id="GO:0008810">
    <property type="term" value="F:cellulase activity"/>
    <property type="evidence" value="ECO:0007669"/>
    <property type="project" value="InterPro"/>
</dbReference>
<dbReference type="InterPro" id="IPR013320">
    <property type="entry name" value="ConA-like_dom_sf"/>
</dbReference>
<keyword evidence="5" id="KW-1185">Reference proteome</keyword>
<evidence type="ECO:0000256" key="3">
    <source>
        <dbReference type="SAM" id="SignalP"/>
    </source>
</evidence>
<keyword evidence="3" id="KW-0732">Signal</keyword>
<accession>A0A284RKE9</accession>
<evidence type="ECO:0000313" key="4">
    <source>
        <dbReference type="EMBL" id="SJL09224.1"/>
    </source>
</evidence>
<dbReference type="STRING" id="47428.A0A284RKE9"/>
<dbReference type="GO" id="GO:0000272">
    <property type="term" value="P:polysaccharide catabolic process"/>
    <property type="evidence" value="ECO:0007669"/>
    <property type="project" value="UniProtKB-KW"/>
</dbReference>
<keyword evidence="2" id="KW-0326">Glycosidase</keyword>
<protein>
    <submittedName>
        <fullName evidence="4">Related to Probable xyloglucan-specific endo-beta-1,4-glucanase A</fullName>
    </submittedName>
</protein>
<keyword evidence="2" id="KW-0624">Polysaccharide degradation</keyword>
<dbReference type="OrthoDB" id="95118at2759"/>
<reference evidence="5" key="1">
    <citation type="journal article" date="2017" name="Nat. Ecol. Evol.">
        <title>Genome expansion and lineage-specific genetic innovations in the forest pathogenic fungi Armillaria.</title>
        <authorList>
            <person name="Sipos G."/>
            <person name="Prasanna A.N."/>
            <person name="Walter M.C."/>
            <person name="O'Connor E."/>
            <person name="Balint B."/>
            <person name="Krizsan K."/>
            <person name="Kiss B."/>
            <person name="Hess J."/>
            <person name="Varga T."/>
            <person name="Slot J."/>
            <person name="Riley R."/>
            <person name="Boka B."/>
            <person name="Rigling D."/>
            <person name="Barry K."/>
            <person name="Lee J."/>
            <person name="Mihaltcheva S."/>
            <person name="LaButti K."/>
            <person name="Lipzen A."/>
            <person name="Waldron R."/>
            <person name="Moloney N.M."/>
            <person name="Sperisen C."/>
            <person name="Kredics L."/>
            <person name="Vagvoelgyi C."/>
            <person name="Patrignani A."/>
            <person name="Fitzpatrick D."/>
            <person name="Nagy I."/>
            <person name="Doyle S."/>
            <person name="Anderson J.B."/>
            <person name="Grigoriev I.V."/>
            <person name="Gueldener U."/>
            <person name="Muensterkoetter M."/>
            <person name="Nagy L.G."/>
        </authorList>
    </citation>
    <scope>NUCLEOTIDE SEQUENCE [LARGE SCALE GENOMIC DNA]</scope>
    <source>
        <strain evidence="5">C18/9</strain>
    </source>
</reference>
<dbReference type="PANTHER" id="PTHR34002">
    <property type="entry name" value="BLR1656 PROTEIN"/>
    <property type="match status" value="1"/>
</dbReference>
<dbReference type="Pfam" id="PF01670">
    <property type="entry name" value="Glyco_hydro_12"/>
    <property type="match status" value="1"/>
</dbReference>
<gene>
    <name evidence="4" type="ORF">ARMOST_12600</name>
</gene>
<name>A0A284RKE9_ARMOS</name>